<evidence type="ECO:0000313" key="2">
    <source>
        <dbReference type="EMBL" id="HJE50418.1"/>
    </source>
</evidence>
<feature type="compositionally biased region" description="Basic and acidic residues" evidence="1">
    <location>
        <begin position="60"/>
        <end position="83"/>
    </location>
</feature>
<dbReference type="EMBL" id="DYZF01000008">
    <property type="protein sequence ID" value="HJE50418.1"/>
    <property type="molecule type" value="Genomic_DNA"/>
</dbReference>
<feature type="region of interest" description="Disordered" evidence="1">
    <location>
        <begin position="1"/>
        <end position="28"/>
    </location>
</feature>
<sequence length="140" mass="15663">MPKTNKDGSAKQSELPSTIKRSSKKAQRTYAHTYDAAIEQYDDEERAQRTAFASLKHTHEKVGDKWVAKKEAGPSDERAEKGGLNDLESAGGVDANATKEHLLWRARQLDVKGRSRMTKAELVEALQKANDRATRKANER</sequence>
<proteinExistence type="predicted"/>
<name>A0A921ELD9_9ACTN</name>
<feature type="region of interest" description="Disordered" evidence="1">
    <location>
        <begin position="59"/>
        <end position="98"/>
    </location>
</feature>
<comment type="caution">
    <text evidence="2">The sequence shown here is derived from an EMBL/GenBank/DDBJ whole genome shotgun (WGS) entry which is preliminary data.</text>
</comment>
<evidence type="ECO:0000256" key="1">
    <source>
        <dbReference type="SAM" id="MobiDB-lite"/>
    </source>
</evidence>
<dbReference type="AlphaFoldDB" id="A0A921ELD9"/>
<dbReference type="Gene3D" id="1.10.1740.70">
    <property type="entry name" value="ChaB"/>
    <property type="match status" value="1"/>
</dbReference>
<reference evidence="2" key="2">
    <citation type="submission" date="2021-09" db="EMBL/GenBank/DDBJ databases">
        <authorList>
            <person name="Gilroy R."/>
        </authorList>
    </citation>
    <scope>NUCLEOTIDE SEQUENCE</scope>
    <source>
        <strain evidence="2">ChiGjej3B3-7470</strain>
    </source>
</reference>
<dbReference type="Proteomes" id="UP000712713">
    <property type="component" value="Unassembled WGS sequence"/>
</dbReference>
<feature type="compositionally biased region" description="Polar residues" evidence="1">
    <location>
        <begin position="10"/>
        <end position="20"/>
    </location>
</feature>
<reference evidence="2" key="1">
    <citation type="journal article" date="2021" name="PeerJ">
        <title>Extensive microbial diversity within the chicken gut microbiome revealed by metagenomics and culture.</title>
        <authorList>
            <person name="Gilroy R."/>
            <person name="Ravi A."/>
            <person name="Getino M."/>
            <person name="Pursley I."/>
            <person name="Horton D.L."/>
            <person name="Alikhan N.F."/>
            <person name="Baker D."/>
            <person name="Gharbi K."/>
            <person name="Hall N."/>
            <person name="Watson M."/>
            <person name="Adriaenssens E.M."/>
            <person name="Foster-Nyarko E."/>
            <person name="Jarju S."/>
            <person name="Secka A."/>
            <person name="Antonio M."/>
            <person name="Oren A."/>
            <person name="Chaudhuri R.R."/>
            <person name="La Ragione R."/>
            <person name="Hildebrand F."/>
            <person name="Pallen M.J."/>
        </authorList>
    </citation>
    <scope>NUCLEOTIDE SEQUENCE</scope>
    <source>
        <strain evidence="2">ChiGjej3B3-7470</strain>
    </source>
</reference>
<evidence type="ECO:0000313" key="3">
    <source>
        <dbReference type="Proteomes" id="UP000712713"/>
    </source>
</evidence>
<dbReference type="Pfam" id="PF06150">
    <property type="entry name" value="ChaB"/>
    <property type="match status" value="1"/>
</dbReference>
<dbReference type="SUPFAM" id="SSF140376">
    <property type="entry name" value="ChaB-like"/>
    <property type="match status" value="1"/>
</dbReference>
<accession>A0A921ELD9</accession>
<dbReference type="InterPro" id="IPR037205">
    <property type="entry name" value="ChaB_sf"/>
</dbReference>
<gene>
    <name evidence="2" type="ORF">K8V15_00260</name>
</gene>
<protein>
    <submittedName>
        <fullName evidence="2">ChaB family protein</fullName>
    </submittedName>
</protein>
<dbReference type="InterPro" id="IPR009317">
    <property type="entry name" value="ChaB"/>
</dbReference>
<organism evidence="2 3">
    <name type="scientific">Tessaracoccus flavescens</name>
    <dbReference type="NCBI Taxonomy" id="399497"/>
    <lineage>
        <taxon>Bacteria</taxon>
        <taxon>Bacillati</taxon>
        <taxon>Actinomycetota</taxon>
        <taxon>Actinomycetes</taxon>
        <taxon>Propionibacteriales</taxon>
        <taxon>Propionibacteriaceae</taxon>
        <taxon>Tessaracoccus</taxon>
    </lineage>
</organism>